<dbReference type="Pfam" id="PF23556">
    <property type="entry name" value="TPR_Vps41"/>
    <property type="match status" value="1"/>
</dbReference>
<evidence type="ECO:0000313" key="9">
    <source>
        <dbReference type="Proteomes" id="UP000019375"/>
    </source>
</evidence>
<accession>A0A8J2T7B7</accession>
<sequence length="891" mass="101918">MAKKTPLEAVYDGSGQVHPAKLLENGRIDGKEKSPQDQHHDSVRGKETSITTEKDSFQISGSDDHVEESESEDEDNEPPLLKFTRITKLPKTFRRDAISTCLFHDKIFAFGTHAGVLHLTTTDFTPIQTLKCHRSSILCINTNGTFFATASIDGTVAIGQIEDAKNITLFDFKRPVQAVVLDADYKNSKTFVSGGMAGEVILSQRNWLGSRIDITLAKGNGPILGIHTIDDIIFWMNGAGITFFSIHSRTQLLNVPFPIESKDGLRPDLYRPQVHCPETDRIIVGWANHVWMFKVSLRQTTDSSNNLGAILSTAASSLRAVPDKKVELEHYFVVKMLIAGISSFKDDQLMCLGFEDSTGEGSSLSKIPEITIIDIFTGEETHCDEVVLNNYEQLSLNEYHLGKYIGDSSPEYFLVTPNDAIRIQELSFKDHYDWFLEKGNFMRAWEIGRYVVNAFERLETGLNYINQLLEAKQWSEGATNLSIIISGTSIAEDDAFKDCAISKWTDMFMRIVKSDHVDVAAKNIPIAPQLGTCLYDAILEHFLKNSRLENFLHYIQLWPLQLFSIHKFENELEELIEKDNDLVHYYRDALIHLYLEENRFSKAMPHMLRRKDMRALTVLLSHNFLSQYKDNLLDIILLPYDGKLEELSRMPIVEIEHKFDKSLELLVRNRQSLHVQQVMSLLSDPKELRILLFLYLKRVSSIDPLSTAPFETDMIELYSEFERPALLHFLKTKTNYDVEKAIEICSRNKDSYNELIYLWSKVGETKRALSLIIDELNDPKLAIEFVKNLGDPELQEFMVRYSMDKPKFVKALLSSPDEFGRTYLEVIKGMPETMEIDDLHKILMRITKENSLSLIVGTSIFKIIDDETIEYATELLRIRCLGKVFRIEEDD</sequence>
<dbReference type="EMBL" id="HG316455">
    <property type="protein sequence ID" value="CDF88521.1"/>
    <property type="molecule type" value="Genomic_DNA"/>
</dbReference>
<evidence type="ECO:0000256" key="1">
    <source>
        <dbReference type="ARBA" id="ARBA00009582"/>
    </source>
</evidence>
<dbReference type="OrthoDB" id="244107at2759"/>
<dbReference type="Proteomes" id="UP000019375">
    <property type="component" value="Unassembled WGS sequence"/>
</dbReference>
<dbReference type="InterPro" id="IPR045111">
    <property type="entry name" value="Vps41/Vps8"/>
</dbReference>
<dbReference type="InterPro" id="IPR011990">
    <property type="entry name" value="TPR-like_helical_dom_sf"/>
</dbReference>
<keyword evidence="3 4" id="KW-0653">Protein transport</keyword>
<dbReference type="GO" id="GO:0000329">
    <property type="term" value="C:fungal-type vacuole membrane"/>
    <property type="evidence" value="ECO:0007669"/>
    <property type="project" value="UniProtKB-UniRule"/>
</dbReference>
<dbReference type="GO" id="GO:0006623">
    <property type="term" value="P:protein targeting to vacuole"/>
    <property type="evidence" value="ECO:0007669"/>
    <property type="project" value="InterPro"/>
</dbReference>
<protein>
    <recommendedName>
        <fullName evidence="4">Vacuolar protein sorting-associated protein 41</fullName>
    </recommendedName>
</protein>
<evidence type="ECO:0000256" key="3">
    <source>
        <dbReference type="ARBA" id="ARBA00022927"/>
    </source>
</evidence>
<dbReference type="InterPro" id="IPR015943">
    <property type="entry name" value="WD40/YVTN_repeat-like_dom_sf"/>
</dbReference>
<reference evidence="9" key="1">
    <citation type="journal article" date="2013" name="Genome Announc.">
        <title>Genome sequence of the food spoilage yeast Zygosaccharomyces bailii CLIB 213(T).</title>
        <authorList>
            <person name="Galeote V."/>
            <person name="Bigey F."/>
            <person name="Devillers H."/>
            <person name="Neuveglise C."/>
            <person name="Dequin S."/>
        </authorList>
    </citation>
    <scope>NUCLEOTIDE SEQUENCE [LARGE SCALE GENOMIC DNA]</scope>
    <source>
        <strain evidence="9">CLIB 213 / ATCC 58445 / CBS 680 / CCRC 21525 / NBRC 1098 / NCYC 1416 / NRRL Y-2227</strain>
    </source>
</reference>
<dbReference type="Gene3D" id="1.25.40.10">
    <property type="entry name" value="Tetratricopeptide repeat domain"/>
    <property type="match status" value="1"/>
</dbReference>
<proteinExistence type="inferred from homology"/>
<evidence type="ECO:0000256" key="4">
    <source>
        <dbReference type="PIRNR" id="PIRNR028921"/>
    </source>
</evidence>
<keyword evidence="9" id="KW-1185">Reference proteome</keyword>
<dbReference type="GO" id="GO:0034058">
    <property type="term" value="P:endosomal vesicle fusion"/>
    <property type="evidence" value="ECO:0007669"/>
    <property type="project" value="UniProtKB-UniRule"/>
</dbReference>
<dbReference type="InterPro" id="IPR057780">
    <property type="entry name" value="Beta-prop_Vps41"/>
</dbReference>
<dbReference type="SUPFAM" id="SSF50978">
    <property type="entry name" value="WD40 repeat-like"/>
    <property type="match status" value="1"/>
</dbReference>
<evidence type="ECO:0000256" key="2">
    <source>
        <dbReference type="ARBA" id="ARBA00022448"/>
    </source>
</evidence>
<dbReference type="InterPro" id="IPR036322">
    <property type="entry name" value="WD40_repeat_dom_sf"/>
</dbReference>
<dbReference type="InterPro" id="IPR000547">
    <property type="entry name" value="Clathrin_H-chain/VPS_repeat"/>
</dbReference>
<feature type="region of interest" description="Disordered" evidence="6">
    <location>
        <begin position="1"/>
        <end position="81"/>
    </location>
</feature>
<dbReference type="PIRSF" id="PIRSF028921">
    <property type="entry name" value="VPS41"/>
    <property type="match status" value="1"/>
</dbReference>
<comment type="subcellular location">
    <subcellularLocation>
        <location evidence="4">Vacuole</location>
    </subcellularLocation>
</comment>
<evidence type="ECO:0000256" key="5">
    <source>
        <dbReference type="PROSITE-ProRule" id="PRU01006"/>
    </source>
</evidence>
<name>A0A8J2T7B7_ZYGB2</name>
<feature type="repeat" description="CHCR" evidence="5">
    <location>
        <begin position="666"/>
        <end position="811"/>
    </location>
</feature>
<dbReference type="InterPro" id="IPR016902">
    <property type="entry name" value="Vps41"/>
</dbReference>
<feature type="compositionally biased region" description="Basic and acidic residues" evidence="6">
    <location>
        <begin position="24"/>
        <end position="56"/>
    </location>
</feature>
<evidence type="ECO:0000256" key="6">
    <source>
        <dbReference type="SAM" id="MobiDB-lite"/>
    </source>
</evidence>
<gene>
    <name evidence="8" type="ORF">BN860_12200g</name>
</gene>
<keyword evidence="4" id="KW-0926">Vacuole</keyword>
<dbReference type="PANTHER" id="PTHR12616:SF1">
    <property type="entry name" value="VACUOLAR PROTEIN SORTING-ASSOCIATED PROTEIN 41 HOMOLOG"/>
    <property type="match status" value="1"/>
</dbReference>
<organism evidence="8 9">
    <name type="scientific">Zygosaccharomyces bailii (strain CLIB 213 / ATCC 58445 / CBS 680 / BCRC 21525 / NBRC 1098 / NCYC 1416 / NRRL Y-2227)</name>
    <dbReference type="NCBI Taxonomy" id="1333698"/>
    <lineage>
        <taxon>Eukaryota</taxon>
        <taxon>Fungi</taxon>
        <taxon>Dikarya</taxon>
        <taxon>Ascomycota</taxon>
        <taxon>Saccharomycotina</taxon>
        <taxon>Saccharomycetes</taxon>
        <taxon>Saccharomycetales</taxon>
        <taxon>Saccharomycetaceae</taxon>
        <taxon>Zygosaccharomyces</taxon>
    </lineage>
</organism>
<feature type="compositionally biased region" description="Acidic residues" evidence="6">
    <location>
        <begin position="65"/>
        <end position="77"/>
    </location>
</feature>
<dbReference type="GO" id="GO:0016236">
    <property type="term" value="P:macroautophagy"/>
    <property type="evidence" value="ECO:0007669"/>
    <property type="project" value="TreeGrafter"/>
</dbReference>
<comment type="function">
    <text evidence="4">Required for vacuolar assembly and vacuolar traffic.</text>
</comment>
<dbReference type="Gene3D" id="2.130.10.10">
    <property type="entry name" value="YVTN repeat-like/Quinoprotein amine dehydrogenase"/>
    <property type="match status" value="1"/>
</dbReference>
<comment type="similarity">
    <text evidence="1 4">Belongs to the VPS41 family.</text>
</comment>
<evidence type="ECO:0000313" key="8">
    <source>
        <dbReference type="EMBL" id="CDF88521.1"/>
    </source>
</evidence>
<dbReference type="GO" id="GO:0030897">
    <property type="term" value="C:HOPS complex"/>
    <property type="evidence" value="ECO:0007669"/>
    <property type="project" value="UniProtKB-UniRule"/>
</dbReference>
<dbReference type="AlphaFoldDB" id="A0A8J2T7B7"/>
<dbReference type="PROSITE" id="PS50236">
    <property type="entry name" value="CHCR"/>
    <property type="match status" value="1"/>
</dbReference>
<dbReference type="GO" id="GO:0005770">
    <property type="term" value="C:late endosome"/>
    <property type="evidence" value="ECO:0007669"/>
    <property type="project" value="UniProtKB-UniRule"/>
</dbReference>
<feature type="domain" description="Vps41 beta-propeller" evidence="7">
    <location>
        <begin position="81"/>
        <end position="425"/>
    </location>
</feature>
<keyword evidence="2 4" id="KW-0813">Transport</keyword>
<evidence type="ECO:0000259" key="7">
    <source>
        <dbReference type="Pfam" id="PF23411"/>
    </source>
</evidence>
<dbReference type="GO" id="GO:0009267">
    <property type="term" value="P:cellular response to starvation"/>
    <property type="evidence" value="ECO:0007669"/>
    <property type="project" value="TreeGrafter"/>
</dbReference>
<dbReference type="Pfam" id="PF23411">
    <property type="entry name" value="Beta-prop_Vps41"/>
    <property type="match status" value="1"/>
</dbReference>
<dbReference type="PANTHER" id="PTHR12616">
    <property type="entry name" value="VACUOLAR PROTEIN SORTING VPS41"/>
    <property type="match status" value="1"/>
</dbReference>
<dbReference type="SMART" id="SM00299">
    <property type="entry name" value="CLH"/>
    <property type="match status" value="1"/>
</dbReference>